<dbReference type="InterPro" id="IPR050330">
    <property type="entry name" value="Bact_OuterMem_StrucFunc"/>
</dbReference>
<organism evidence="3 4">
    <name type="scientific">Patiriisocius marinistellae</name>
    <dbReference type="NCBI Taxonomy" id="2494560"/>
    <lineage>
        <taxon>Bacteria</taxon>
        <taxon>Pseudomonadati</taxon>
        <taxon>Bacteroidota</taxon>
        <taxon>Flavobacteriia</taxon>
        <taxon>Flavobacteriales</taxon>
        <taxon>Flavobacteriaceae</taxon>
        <taxon>Patiriisocius</taxon>
    </lineage>
</organism>
<dbReference type="Gene3D" id="3.30.1330.60">
    <property type="entry name" value="OmpA-like domain"/>
    <property type="match status" value="1"/>
</dbReference>
<dbReference type="PANTHER" id="PTHR30329">
    <property type="entry name" value="STATOR ELEMENT OF FLAGELLAR MOTOR COMPLEX"/>
    <property type="match status" value="1"/>
</dbReference>
<reference evidence="3 4" key="1">
    <citation type="submission" date="2019-08" db="EMBL/GenBank/DDBJ databases">
        <title>Ulvibacter marinistellae sp. nov., isolated from a starfish, Patiria pectinifera.</title>
        <authorList>
            <person name="Kawano K."/>
            <person name="Ushijima N."/>
            <person name="Kihara M."/>
            <person name="Itoh H."/>
        </authorList>
    </citation>
    <scope>NUCLEOTIDE SEQUENCE [LARGE SCALE GENOMIC DNA]</scope>
    <source>
        <strain evidence="3 4">KK4</strain>
    </source>
</reference>
<proteinExistence type="predicted"/>
<dbReference type="EMBL" id="BKCF01000003">
    <property type="protein sequence ID" value="GEQ86328.1"/>
    <property type="molecule type" value="Genomic_DNA"/>
</dbReference>
<dbReference type="PANTHER" id="PTHR30329:SF21">
    <property type="entry name" value="LIPOPROTEIN YIAD-RELATED"/>
    <property type="match status" value="1"/>
</dbReference>
<dbReference type="InterPro" id="IPR036737">
    <property type="entry name" value="OmpA-like_sf"/>
</dbReference>
<name>A0A5J4FY89_9FLAO</name>
<keyword evidence="4" id="KW-1185">Reference proteome</keyword>
<dbReference type="Pfam" id="PF00691">
    <property type="entry name" value="OmpA"/>
    <property type="match status" value="1"/>
</dbReference>
<evidence type="ECO:0000313" key="4">
    <source>
        <dbReference type="Proteomes" id="UP000326994"/>
    </source>
</evidence>
<dbReference type="RefSeq" id="WP_151894260.1">
    <property type="nucleotide sequence ID" value="NZ_BKCF01000003.1"/>
</dbReference>
<evidence type="ECO:0000313" key="3">
    <source>
        <dbReference type="EMBL" id="GEQ86328.1"/>
    </source>
</evidence>
<dbReference type="AlphaFoldDB" id="A0A5J4FY89"/>
<dbReference type="OrthoDB" id="9763897at2"/>
<keyword evidence="1" id="KW-0472">Membrane</keyword>
<sequence>MKNFLIAFSIFLVWAFFALWVYSWIMTPSAIASSGDTNNITSETELLHNTETDKKPIIENEIANTTNVQISEDTIASVNHIETNATGLRAVDDNNDIIFSFDEGISIIMNKKNVFIADSIADFKLKIKNYLEKHPNKEVHINSRYSANEDIENPNLGIQRGQKLKKILVTVGVPAEKIVVKSIIKSLEFDKNNTFKNAIAITFTTLDEERMANEIKKIKENAIVTVPESIIIYPNYSENGVLIDEKLESLAGEIRQRVLENPNLKISVVGHTDNDDNATENYRMGLIYAREVRWYLAGSTGVKIGNITAISKGELQPIRSNNTSNGRRLNKRIEIKFQ</sequence>
<comment type="caution">
    <text evidence="3">The sequence shown here is derived from an EMBL/GenBank/DDBJ whole genome shotgun (WGS) entry which is preliminary data.</text>
</comment>
<feature type="domain" description="OmpA-like" evidence="2">
    <location>
        <begin position="223"/>
        <end position="338"/>
    </location>
</feature>
<dbReference type="SUPFAM" id="SSF103088">
    <property type="entry name" value="OmpA-like"/>
    <property type="match status" value="1"/>
</dbReference>
<protein>
    <recommendedName>
        <fullName evidence="2">OmpA-like domain-containing protein</fullName>
    </recommendedName>
</protein>
<gene>
    <name evidence="3" type="ORF">ULMS_18360</name>
</gene>
<accession>A0A5J4FY89</accession>
<dbReference type="GO" id="GO:0016020">
    <property type="term" value="C:membrane"/>
    <property type="evidence" value="ECO:0007669"/>
    <property type="project" value="UniProtKB-UniRule"/>
</dbReference>
<evidence type="ECO:0000259" key="2">
    <source>
        <dbReference type="PROSITE" id="PS51123"/>
    </source>
</evidence>
<dbReference type="Proteomes" id="UP000326994">
    <property type="component" value="Unassembled WGS sequence"/>
</dbReference>
<dbReference type="InterPro" id="IPR006665">
    <property type="entry name" value="OmpA-like"/>
</dbReference>
<dbReference type="PROSITE" id="PS51123">
    <property type="entry name" value="OMPA_2"/>
    <property type="match status" value="1"/>
</dbReference>
<evidence type="ECO:0000256" key="1">
    <source>
        <dbReference type="PROSITE-ProRule" id="PRU00473"/>
    </source>
</evidence>
<dbReference type="CDD" id="cd07185">
    <property type="entry name" value="OmpA_C-like"/>
    <property type="match status" value="1"/>
</dbReference>